<gene>
    <name evidence="2" type="ORF">BBD41_06495</name>
</gene>
<feature type="domain" description="Cupin type-2" evidence="1">
    <location>
        <begin position="29"/>
        <end position="91"/>
    </location>
</feature>
<dbReference type="EMBL" id="CP016809">
    <property type="protein sequence ID" value="ANY72270.1"/>
    <property type="molecule type" value="Genomic_DNA"/>
</dbReference>
<sequence>MAVIGSWEQAEPGVKRKVFQPGKELMMMEVHFEKGAEGALHSHPHEQMSYCLQGRMEFRIGGESFIIRQGEAIVIPGGVEHGVIALEPSALLDTFTPLRTDLLGKSTAPRI</sequence>
<dbReference type="Gene3D" id="2.60.120.10">
    <property type="entry name" value="Jelly Rolls"/>
    <property type="match status" value="1"/>
</dbReference>
<evidence type="ECO:0000313" key="2">
    <source>
        <dbReference type="EMBL" id="ANY72270.1"/>
    </source>
</evidence>
<dbReference type="PIRSF" id="PIRSF029883">
    <property type="entry name" value="KdgF"/>
    <property type="match status" value="1"/>
</dbReference>
<dbReference type="AlphaFoldDB" id="A0A1B2DX12"/>
<dbReference type="RefSeq" id="WP_099477064.1">
    <property type="nucleotide sequence ID" value="NZ_CP016809.1"/>
</dbReference>
<dbReference type="InterPro" id="IPR025499">
    <property type="entry name" value="KdgF"/>
</dbReference>
<dbReference type="InterPro" id="IPR014710">
    <property type="entry name" value="RmlC-like_jellyroll"/>
</dbReference>
<dbReference type="InterPro" id="IPR013096">
    <property type="entry name" value="Cupin_2"/>
</dbReference>
<protein>
    <submittedName>
        <fullName evidence="2">Cupin</fullName>
    </submittedName>
</protein>
<dbReference type="CDD" id="cd02238">
    <property type="entry name" value="cupin_KdgF"/>
    <property type="match status" value="1"/>
</dbReference>
<proteinExistence type="predicted"/>
<dbReference type="SUPFAM" id="SSF51182">
    <property type="entry name" value="RmlC-like cupins"/>
    <property type="match status" value="1"/>
</dbReference>
<dbReference type="InterPro" id="IPR011051">
    <property type="entry name" value="RmlC_Cupin_sf"/>
</dbReference>
<dbReference type="PANTHER" id="PTHR40112">
    <property type="entry name" value="H2HPP ISOMERASE"/>
    <property type="match status" value="1"/>
</dbReference>
<organism evidence="2">
    <name type="scientific">Paenibacillus ihbetae</name>
    <dbReference type="NCBI Taxonomy" id="1870820"/>
    <lineage>
        <taxon>Bacteria</taxon>
        <taxon>Bacillati</taxon>
        <taxon>Bacillota</taxon>
        <taxon>Bacilli</taxon>
        <taxon>Bacillales</taxon>
        <taxon>Paenibacillaceae</taxon>
        <taxon>Paenibacillus</taxon>
    </lineage>
</organism>
<dbReference type="Pfam" id="PF07883">
    <property type="entry name" value="Cupin_2"/>
    <property type="match status" value="1"/>
</dbReference>
<reference evidence="2" key="1">
    <citation type="submission" date="2016-08" db="EMBL/GenBank/DDBJ databases">
        <title>Complete Genome Seqeunce of Paenibacillus sp. nov. IHBB 9852 from high altitute lake of Indian trans-Himalayas.</title>
        <authorList>
            <person name="Kiran S."/>
            <person name="Swarnkar M.K."/>
            <person name="Rana A."/>
            <person name="Tewari R."/>
            <person name="Gulati A."/>
        </authorList>
    </citation>
    <scope>NUCLEOTIDE SEQUENCE [LARGE SCALE GENOMIC DNA]</scope>
    <source>
        <strain evidence="2">IHBB 9852</strain>
    </source>
</reference>
<name>A0A1B2DX12_9BACL</name>
<evidence type="ECO:0000259" key="1">
    <source>
        <dbReference type="Pfam" id="PF07883"/>
    </source>
</evidence>
<dbReference type="InterPro" id="IPR052535">
    <property type="entry name" value="Bacilysin_H2HPP_isomerase"/>
</dbReference>
<dbReference type="KEGG" id="pib:BBD41_06495"/>
<dbReference type="PANTHER" id="PTHR40112:SF1">
    <property type="entry name" value="H2HPP ISOMERASE"/>
    <property type="match status" value="1"/>
</dbReference>
<accession>A0A1B2DX12</accession>